<keyword evidence="3" id="KW-1185">Reference proteome</keyword>
<dbReference type="EMBL" id="FUYH01000003">
    <property type="protein sequence ID" value="SKA79736.1"/>
    <property type="molecule type" value="Genomic_DNA"/>
</dbReference>
<feature type="transmembrane region" description="Helical" evidence="1">
    <location>
        <begin position="7"/>
        <end position="29"/>
    </location>
</feature>
<gene>
    <name evidence="2" type="ORF">SAMN05443428_103118</name>
</gene>
<organism evidence="2 3">
    <name type="scientific">Caloramator quimbayensis</name>
    <dbReference type="NCBI Taxonomy" id="1147123"/>
    <lineage>
        <taxon>Bacteria</taxon>
        <taxon>Bacillati</taxon>
        <taxon>Bacillota</taxon>
        <taxon>Clostridia</taxon>
        <taxon>Eubacteriales</taxon>
        <taxon>Clostridiaceae</taxon>
        <taxon>Caloramator</taxon>
    </lineage>
</organism>
<keyword evidence="1" id="KW-0812">Transmembrane</keyword>
<evidence type="ECO:0000256" key="1">
    <source>
        <dbReference type="SAM" id="Phobius"/>
    </source>
</evidence>
<dbReference type="AlphaFoldDB" id="A0A1T4WQZ1"/>
<evidence type="ECO:0000313" key="3">
    <source>
        <dbReference type="Proteomes" id="UP000190105"/>
    </source>
</evidence>
<sequence>MKLNSKIIAISIFIIIFGGVGLAKLAGVWKTTSTKIPRKITEGKSSGQLNPNDIKGSYTFKDVVNNFNIPEEDLTESFLIDKNQIDTFKCKDLEANFIDTQGKDIGTGAVRAFVAFYKGIDVDLTEEAYLPKQAVEIILKNGKPTEKQIEYMKTHSVEVKK</sequence>
<dbReference type="RefSeq" id="WP_078695578.1">
    <property type="nucleotide sequence ID" value="NZ_FUYH01000003.1"/>
</dbReference>
<protein>
    <submittedName>
        <fullName evidence="2">Uncharacterized protein</fullName>
    </submittedName>
</protein>
<proteinExistence type="predicted"/>
<name>A0A1T4WQZ1_9CLOT</name>
<keyword evidence="1" id="KW-0472">Membrane</keyword>
<reference evidence="3" key="1">
    <citation type="submission" date="2017-02" db="EMBL/GenBank/DDBJ databases">
        <authorList>
            <person name="Varghese N."/>
            <person name="Submissions S."/>
        </authorList>
    </citation>
    <scope>NUCLEOTIDE SEQUENCE [LARGE SCALE GENOMIC DNA]</scope>
    <source>
        <strain evidence="3">USBA 833</strain>
    </source>
</reference>
<accession>A0A1T4WQZ1</accession>
<dbReference type="Proteomes" id="UP000190105">
    <property type="component" value="Unassembled WGS sequence"/>
</dbReference>
<dbReference type="STRING" id="1147123.SAMN05443428_103118"/>
<dbReference type="OrthoDB" id="368416at2"/>
<keyword evidence="1" id="KW-1133">Transmembrane helix</keyword>
<evidence type="ECO:0000313" key="2">
    <source>
        <dbReference type="EMBL" id="SKA79736.1"/>
    </source>
</evidence>